<dbReference type="RefSeq" id="WP_009543864.1">
    <property type="nucleotide sequence ID" value="NC_010546.1"/>
</dbReference>
<dbReference type="EMBL" id="CP000806">
    <property type="protein sequence ID" value="ACB53399.1"/>
    <property type="molecule type" value="Genomic_DNA"/>
</dbReference>
<dbReference type="GO" id="GO:0016746">
    <property type="term" value="F:acyltransferase activity"/>
    <property type="evidence" value="ECO:0007669"/>
    <property type="project" value="UniProtKB-KW"/>
</dbReference>
<feature type="transmembrane region" description="Helical" evidence="8">
    <location>
        <begin position="6"/>
        <end position="26"/>
    </location>
</feature>
<comment type="subcellular location">
    <subcellularLocation>
        <location evidence="1">Cell membrane</location>
        <topology evidence="1">Multi-pass membrane protein</topology>
    </subcellularLocation>
</comment>
<evidence type="ECO:0000256" key="1">
    <source>
        <dbReference type="ARBA" id="ARBA00004651"/>
    </source>
</evidence>
<dbReference type="GO" id="GO:0005886">
    <property type="term" value="C:plasma membrane"/>
    <property type="evidence" value="ECO:0007669"/>
    <property type="project" value="UniProtKB-SubCell"/>
</dbReference>
<feature type="transmembrane region" description="Helical" evidence="8">
    <location>
        <begin position="460"/>
        <end position="483"/>
    </location>
</feature>
<name>B1WQU7_CROS5</name>
<keyword evidence="4 8" id="KW-0812">Transmembrane</keyword>
<feature type="transmembrane region" description="Helical" evidence="8">
    <location>
        <begin position="31"/>
        <end position="50"/>
    </location>
</feature>
<dbReference type="eggNOG" id="COG1696">
    <property type="taxonomic scope" value="Bacteria"/>
</dbReference>
<dbReference type="InterPro" id="IPR004299">
    <property type="entry name" value="MBOAT_fam"/>
</dbReference>
<dbReference type="Pfam" id="PF03062">
    <property type="entry name" value="MBOAT"/>
    <property type="match status" value="1"/>
</dbReference>
<evidence type="ECO:0000256" key="6">
    <source>
        <dbReference type="ARBA" id="ARBA00023136"/>
    </source>
</evidence>
<dbReference type="PANTHER" id="PTHR13285:SF18">
    <property type="entry name" value="PROTEIN-CYSTEINE N-PALMITOYLTRANSFERASE RASP"/>
    <property type="match status" value="1"/>
</dbReference>
<dbReference type="PIRSF" id="PIRSF500217">
    <property type="entry name" value="AlgI"/>
    <property type="match status" value="1"/>
</dbReference>
<dbReference type="AlphaFoldDB" id="B1WQU7"/>
<dbReference type="HOGENOM" id="CLU_025255_1_3_3"/>
<organism evidence="9 10">
    <name type="scientific">Crocosphaera subtropica (strain ATCC 51142 / BH68)</name>
    <name type="common">Cyanothece sp. (strain ATCC 51142)</name>
    <dbReference type="NCBI Taxonomy" id="43989"/>
    <lineage>
        <taxon>Bacteria</taxon>
        <taxon>Bacillati</taxon>
        <taxon>Cyanobacteriota</taxon>
        <taxon>Cyanophyceae</taxon>
        <taxon>Oscillatoriophycideae</taxon>
        <taxon>Chroococcales</taxon>
        <taxon>Aphanothecaceae</taxon>
        <taxon>Crocosphaera</taxon>
        <taxon>Crocosphaera subtropica</taxon>
    </lineage>
</organism>
<dbReference type="InterPro" id="IPR028362">
    <property type="entry name" value="AlgI"/>
</dbReference>
<keyword evidence="5 8" id="KW-1133">Transmembrane helix</keyword>
<dbReference type="STRING" id="43989.cce_4051"/>
<feature type="transmembrane region" description="Helical" evidence="8">
    <location>
        <begin position="205"/>
        <end position="224"/>
    </location>
</feature>
<dbReference type="InterPro" id="IPR051085">
    <property type="entry name" value="MB_O-acyltransferase"/>
</dbReference>
<dbReference type="OrthoDB" id="9805788at2"/>
<sequence length="485" mass="56538">MNYSDFSFWWILILFSVPFFTVRYLAQSANLWRGIFDSIGLLALSFLLFFHASRSSFVIFVAELIFNYLMVQWMLRSQGWKAKIIATILIVINVSILAYFKYLIFFVEDVIGLFINVPENWQELSPIPVKNRIPPGVSFYTFQMVAFVVDSLNARKKKPISFIDYLNFVAFFPQIVAGPIERRKDLFPQIESFRFKFKVENFETGLRWITLGLFMKFVLADNIAPYINLEIADNAWTVWFFALLFTLRIYFDFAGYSFVAIGIASFLGVKLTVNFLAPYTSQSINEFWRRWHITLSTWFRDYVFLPLMGSNKKWAAFYLFLTFTLSGFWHGAAWNFIIWGAYHGALLLVLRYLGRPFYGLVGSYFPRPQIVSWFLTFASVTLGCLFFMETNSRRLLTKLITLITPDAYSWENLQAVFGSYSINETSALLLVLALSLFVLIMEHLAVWQGKFEYDLLLSRWLSPILLALTILLAANTPSEFIYFEF</sequence>
<accession>B1WQU7</accession>
<protein>
    <submittedName>
        <fullName evidence="9">Membrane bound O-acyl transferase, MBOAT</fullName>
    </submittedName>
</protein>
<proteinExistence type="inferred from homology"/>
<evidence type="ECO:0000256" key="8">
    <source>
        <dbReference type="SAM" id="Phobius"/>
    </source>
</evidence>
<evidence type="ECO:0000313" key="9">
    <source>
        <dbReference type="EMBL" id="ACB53399.1"/>
    </source>
</evidence>
<gene>
    <name evidence="9" type="ordered locus">cce_4051</name>
</gene>
<feature type="transmembrane region" description="Helical" evidence="8">
    <location>
        <begin position="257"/>
        <end position="280"/>
    </location>
</feature>
<feature type="transmembrane region" description="Helical" evidence="8">
    <location>
        <begin position="370"/>
        <end position="388"/>
    </location>
</feature>
<evidence type="ECO:0000313" key="10">
    <source>
        <dbReference type="Proteomes" id="UP000001203"/>
    </source>
</evidence>
<dbReference type="GO" id="GO:0042121">
    <property type="term" value="P:alginic acid biosynthetic process"/>
    <property type="evidence" value="ECO:0007669"/>
    <property type="project" value="InterPro"/>
</dbReference>
<feature type="transmembrane region" description="Helical" evidence="8">
    <location>
        <begin position="427"/>
        <end position="448"/>
    </location>
</feature>
<keyword evidence="6 7" id="KW-0472">Membrane</keyword>
<evidence type="ECO:0000256" key="2">
    <source>
        <dbReference type="ARBA" id="ARBA00010323"/>
    </source>
</evidence>
<dbReference type="PANTHER" id="PTHR13285">
    <property type="entry name" value="ACYLTRANSFERASE"/>
    <property type="match status" value="1"/>
</dbReference>
<dbReference type="PIRSF" id="PIRSF016636">
    <property type="entry name" value="AlgI_DltB"/>
    <property type="match status" value="1"/>
</dbReference>
<keyword evidence="7 9" id="KW-0808">Transferase</keyword>
<keyword evidence="10" id="KW-1185">Reference proteome</keyword>
<keyword evidence="7" id="KW-0012">Acyltransferase</keyword>
<evidence type="ECO:0000256" key="3">
    <source>
        <dbReference type="ARBA" id="ARBA00022475"/>
    </source>
</evidence>
<feature type="transmembrane region" description="Helical" evidence="8">
    <location>
        <begin position="84"/>
        <end position="104"/>
    </location>
</feature>
<feature type="transmembrane region" description="Helical" evidence="8">
    <location>
        <begin position="56"/>
        <end position="75"/>
    </location>
</feature>
<dbReference type="InterPro" id="IPR024194">
    <property type="entry name" value="Ac/AlaTfrase_AlgI/DltB"/>
</dbReference>
<evidence type="ECO:0000256" key="5">
    <source>
        <dbReference type="ARBA" id="ARBA00022989"/>
    </source>
</evidence>
<dbReference type="KEGG" id="cyt:cce_4051"/>
<evidence type="ECO:0000256" key="4">
    <source>
        <dbReference type="ARBA" id="ARBA00022692"/>
    </source>
</evidence>
<dbReference type="Proteomes" id="UP000001203">
    <property type="component" value="Chromosome circular"/>
</dbReference>
<evidence type="ECO:0000256" key="7">
    <source>
        <dbReference type="PIRNR" id="PIRNR016636"/>
    </source>
</evidence>
<keyword evidence="3 7" id="KW-1003">Cell membrane</keyword>
<comment type="similarity">
    <text evidence="2 7">Belongs to the membrane-bound acyltransferase family.</text>
</comment>
<feature type="transmembrane region" description="Helical" evidence="8">
    <location>
        <begin position="317"/>
        <end position="350"/>
    </location>
</feature>
<reference evidence="9 10" key="1">
    <citation type="journal article" date="2008" name="Proc. Natl. Acad. Sci. U.S.A.">
        <title>The genome of Cyanothece 51142, a unicellular diazotrophic cyanobacterium important in the marine nitrogen cycle.</title>
        <authorList>
            <person name="Welsh E.A."/>
            <person name="Liberton M."/>
            <person name="Stoeckel J."/>
            <person name="Loh T."/>
            <person name="Elvitigala T."/>
            <person name="Wang C."/>
            <person name="Wollam A."/>
            <person name="Fulton R.S."/>
            <person name="Clifton S.W."/>
            <person name="Jacobs J.M."/>
            <person name="Aurora R."/>
            <person name="Ghosh B.K."/>
            <person name="Sherman L.A."/>
            <person name="Smith R.D."/>
            <person name="Wilson R.K."/>
            <person name="Pakrasi H.B."/>
        </authorList>
    </citation>
    <scope>NUCLEOTIDE SEQUENCE [LARGE SCALE GENOMIC DNA]</scope>
    <source>
        <strain evidence="10">ATCC 51142 / BH68</strain>
    </source>
</reference>